<dbReference type="InParanoid" id="D6WRE1"/>
<organism evidence="2 3">
    <name type="scientific">Tribolium castaneum</name>
    <name type="common">Red flour beetle</name>
    <dbReference type="NCBI Taxonomy" id="7070"/>
    <lineage>
        <taxon>Eukaryota</taxon>
        <taxon>Metazoa</taxon>
        <taxon>Ecdysozoa</taxon>
        <taxon>Arthropoda</taxon>
        <taxon>Hexapoda</taxon>
        <taxon>Insecta</taxon>
        <taxon>Pterygota</taxon>
        <taxon>Neoptera</taxon>
        <taxon>Endopterygota</taxon>
        <taxon>Coleoptera</taxon>
        <taxon>Polyphaga</taxon>
        <taxon>Cucujiformia</taxon>
        <taxon>Tenebrionidae</taxon>
        <taxon>Tenebrionidae incertae sedis</taxon>
        <taxon>Tribolium</taxon>
    </lineage>
</organism>
<proteinExistence type="predicted"/>
<reference evidence="2 3" key="2">
    <citation type="journal article" date="2010" name="Nucleic Acids Res.">
        <title>BeetleBase in 2010: revisions to provide comprehensive genomic information for Tribolium castaneum.</title>
        <authorList>
            <person name="Kim H.S."/>
            <person name="Murphy T."/>
            <person name="Xia J."/>
            <person name="Caragea D."/>
            <person name="Park Y."/>
            <person name="Beeman R.W."/>
            <person name="Lorenzen M.D."/>
            <person name="Butcher S."/>
            <person name="Manak J.R."/>
            <person name="Brown S.J."/>
        </authorList>
    </citation>
    <scope>GENOME REANNOTATION</scope>
    <source>
        <strain evidence="2 3">Georgia GA2</strain>
    </source>
</reference>
<keyword evidence="3" id="KW-1185">Reference proteome</keyword>
<dbReference type="EMBL" id="KQ971351">
    <property type="protein sequence ID" value="EFA06466.1"/>
    <property type="molecule type" value="Genomic_DNA"/>
</dbReference>
<evidence type="ECO:0008006" key="4">
    <source>
        <dbReference type="Google" id="ProtNLM"/>
    </source>
</evidence>
<evidence type="ECO:0000313" key="3">
    <source>
        <dbReference type="Proteomes" id="UP000007266"/>
    </source>
</evidence>
<evidence type="ECO:0000313" key="2">
    <source>
        <dbReference type="EMBL" id="EFA06466.1"/>
    </source>
</evidence>
<dbReference type="HOGENOM" id="CLU_1162466_0_0_1"/>
<sequence length="239" mass="26334">MTILYLCVSILAIKGAFGATIADAEKALQELDALSSKVQGELHATMVDQSSVLHSFVYDLEVSATQEIKNQIASVSSRIKALFENVKTVVDDVSPCQVVSENNLVTFGEVLEKKLKDCGDNLMKTGDDMLASTWNKILFDYDLHYNCNKMGLYQCKTYEKVDCVDGVIANIENAKKQMGNTTQIITAEMLNVVSGMNYPCGDMVVQEMEHYSSVILNSISSCVKYLSAAAFKPTCYLDK</sequence>
<reference evidence="2 3" key="1">
    <citation type="journal article" date="2008" name="Nature">
        <title>The genome of the model beetle and pest Tribolium castaneum.</title>
        <authorList>
            <consortium name="Tribolium Genome Sequencing Consortium"/>
            <person name="Richards S."/>
            <person name="Gibbs R.A."/>
            <person name="Weinstock G.M."/>
            <person name="Brown S.J."/>
            <person name="Denell R."/>
            <person name="Beeman R.W."/>
            <person name="Gibbs R."/>
            <person name="Beeman R.W."/>
            <person name="Brown S.J."/>
            <person name="Bucher G."/>
            <person name="Friedrich M."/>
            <person name="Grimmelikhuijzen C.J."/>
            <person name="Klingler M."/>
            <person name="Lorenzen M."/>
            <person name="Richards S."/>
            <person name="Roth S."/>
            <person name="Schroder R."/>
            <person name="Tautz D."/>
            <person name="Zdobnov E.M."/>
            <person name="Muzny D."/>
            <person name="Gibbs R.A."/>
            <person name="Weinstock G.M."/>
            <person name="Attaway T."/>
            <person name="Bell S."/>
            <person name="Buhay C.J."/>
            <person name="Chandrabose M.N."/>
            <person name="Chavez D."/>
            <person name="Clerk-Blankenburg K.P."/>
            <person name="Cree A."/>
            <person name="Dao M."/>
            <person name="Davis C."/>
            <person name="Chacko J."/>
            <person name="Dinh H."/>
            <person name="Dugan-Rocha S."/>
            <person name="Fowler G."/>
            <person name="Garner T.T."/>
            <person name="Garnes J."/>
            <person name="Gnirke A."/>
            <person name="Hawes A."/>
            <person name="Hernandez J."/>
            <person name="Hines S."/>
            <person name="Holder M."/>
            <person name="Hume J."/>
            <person name="Jhangiani S.N."/>
            <person name="Joshi V."/>
            <person name="Khan Z.M."/>
            <person name="Jackson L."/>
            <person name="Kovar C."/>
            <person name="Kowis A."/>
            <person name="Lee S."/>
            <person name="Lewis L.R."/>
            <person name="Margolis J."/>
            <person name="Morgan M."/>
            <person name="Nazareth L.V."/>
            <person name="Nguyen N."/>
            <person name="Okwuonu G."/>
            <person name="Parker D."/>
            <person name="Richards S."/>
            <person name="Ruiz S.J."/>
            <person name="Santibanez J."/>
            <person name="Savard J."/>
            <person name="Scherer S.E."/>
            <person name="Schneider B."/>
            <person name="Sodergren E."/>
            <person name="Tautz D."/>
            <person name="Vattahil S."/>
            <person name="Villasana D."/>
            <person name="White C.S."/>
            <person name="Wright R."/>
            <person name="Park Y."/>
            <person name="Beeman R.W."/>
            <person name="Lord J."/>
            <person name="Oppert B."/>
            <person name="Lorenzen M."/>
            <person name="Brown S."/>
            <person name="Wang L."/>
            <person name="Savard J."/>
            <person name="Tautz D."/>
            <person name="Richards S."/>
            <person name="Weinstock G."/>
            <person name="Gibbs R.A."/>
            <person name="Liu Y."/>
            <person name="Worley K."/>
            <person name="Weinstock G."/>
            <person name="Elsik C.G."/>
            <person name="Reese J.T."/>
            <person name="Elhaik E."/>
            <person name="Landan G."/>
            <person name="Graur D."/>
            <person name="Arensburger P."/>
            <person name="Atkinson P."/>
            <person name="Beeman R.W."/>
            <person name="Beidler J."/>
            <person name="Brown S.J."/>
            <person name="Demuth J.P."/>
            <person name="Drury D.W."/>
            <person name="Du Y.Z."/>
            <person name="Fujiwara H."/>
            <person name="Lorenzen M."/>
            <person name="Maselli V."/>
            <person name="Osanai M."/>
            <person name="Park Y."/>
            <person name="Robertson H.M."/>
            <person name="Tu Z."/>
            <person name="Wang J.J."/>
            <person name="Wang S."/>
            <person name="Richards S."/>
            <person name="Song H."/>
            <person name="Zhang L."/>
            <person name="Sodergren E."/>
            <person name="Werner D."/>
            <person name="Stanke M."/>
            <person name="Morgenstern B."/>
            <person name="Solovyev V."/>
            <person name="Kosarev P."/>
            <person name="Brown G."/>
            <person name="Chen H.C."/>
            <person name="Ermolaeva O."/>
            <person name="Hlavina W."/>
            <person name="Kapustin Y."/>
            <person name="Kiryutin B."/>
            <person name="Kitts P."/>
            <person name="Maglott D."/>
            <person name="Pruitt K."/>
            <person name="Sapojnikov V."/>
            <person name="Souvorov A."/>
            <person name="Mackey A.J."/>
            <person name="Waterhouse R.M."/>
            <person name="Wyder S."/>
            <person name="Zdobnov E.M."/>
            <person name="Zdobnov E.M."/>
            <person name="Wyder S."/>
            <person name="Kriventseva E.V."/>
            <person name="Kadowaki T."/>
            <person name="Bork P."/>
            <person name="Aranda M."/>
            <person name="Bao R."/>
            <person name="Beermann A."/>
            <person name="Berns N."/>
            <person name="Bolognesi R."/>
            <person name="Bonneton F."/>
            <person name="Bopp D."/>
            <person name="Brown S.J."/>
            <person name="Bucher G."/>
            <person name="Butts T."/>
            <person name="Chaumot A."/>
            <person name="Denell R.E."/>
            <person name="Ferrier D.E."/>
            <person name="Friedrich M."/>
            <person name="Gordon C.M."/>
            <person name="Jindra M."/>
            <person name="Klingler M."/>
            <person name="Lan Q."/>
            <person name="Lattorff H.M."/>
            <person name="Laudet V."/>
            <person name="von Levetsow C."/>
            <person name="Liu Z."/>
            <person name="Lutz R."/>
            <person name="Lynch J.A."/>
            <person name="da Fonseca R.N."/>
            <person name="Posnien N."/>
            <person name="Reuter R."/>
            <person name="Roth S."/>
            <person name="Savard J."/>
            <person name="Schinko J.B."/>
            <person name="Schmitt C."/>
            <person name="Schoppmeier M."/>
            <person name="Schroder R."/>
            <person name="Shippy T.D."/>
            <person name="Simonnet F."/>
            <person name="Marques-Souza H."/>
            <person name="Tautz D."/>
            <person name="Tomoyasu Y."/>
            <person name="Trauner J."/>
            <person name="Van der Zee M."/>
            <person name="Vervoort M."/>
            <person name="Wittkopp N."/>
            <person name="Wimmer E.A."/>
            <person name="Yang X."/>
            <person name="Jones A.K."/>
            <person name="Sattelle D.B."/>
            <person name="Ebert P.R."/>
            <person name="Nelson D."/>
            <person name="Scott J.G."/>
            <person name="Beeman R.W."/>
            <person name="Muthukrishnan S."/>
            <person name="Kramer K.J."/>
            <person name="Arakane Y."/>
            <person name="Beeman R.W."/>
            <person name="Zhu Q."/>
            <person name="Hogenkamp D."/>
            <person name="Dixit R."/>
            <person name="Oppert B."/>
            <person name="Jiang H."/>
            <person name="Zou Z."/>
            <person name="Marshall J."/>
            <person name="Elpidina E."/>
            <person name="Vinokurov K."/>
            <person name="Oppert C."/>
            <person name="Zou Z."/>
            <person name="Evans J."/>
            <person name="Lu Z."/>
            <person name="Zhao P."/>
            <person name="Sumathipala N."/>
            <person name="Altincicek B."/>
            <person name="Vilcinskas A."/>
            <person name="Williams M."/>
            <person name="Hultmark D."/>
            <person name="Hetru C."/>
            <person name="Jiang H."/>
            <person name="Grimmelikhuijzen C.J."/>
            <person name="Hauser F."/>
            <person name="Cazzamali G."/>
            <person name="Williamson M."/>
            <person name="Park Y."/>
            <person name="Li B."/>
            <person name="Tanaka Y."/>
            <person name="Predel R."/>
            <person name="Neupert S."/>
            <person name="Schachtner J."/>
            <person name="Verleyen P."/>
            <person name="Raible F."/>
            <person name="Bork P."/>
            <person name="Friedrich M."/>
            <person name="Walden K.K."/>
            <person name="Robertson H.M."/>
            <person name="Angeli S."/>
            <person name="Foret S."/>
            <person name="Bucher G."/>
            <person name="Schuetz S."/>
            <person name="Maleszka R."/>
            <person name="Wimmer E.A."/>
            <person name="Beeman R.W."/>
            <person name="Lorenzen M."/>
            <person name="Tomoyasu Y."/>
            <person name="Miller S.C."/>
            <person name="Grossmann D."/>
            <person name="Bucher G."/>
        </authorList>
    </citation>
    <scope>NUCLEOTIDE SEQUENCE [LARGE SCALE GENOMIC DNA]</scope>
    <source>
        <strain evidence="2 3">Georgia GA2</strain>
    </source>
</reference>
<feature type="signal peptide" evidence="1">
    <location>
        <begin position="1"/>
        <end position="18"/>
    </location>
</feature>
<name>D6WRE1_TRICA</name>
<accession>D6WRE1</accession>
<dbReference type="Proteomes" id="UP000007266">
    <property type="component" value="Linkage group 7"/>
</dbReference>
<keyword evidence="1" id="KW-0732">Signal</keyword>
<gene>
    <name evidence="2" type="primary">AUGUSTUS-3.0.2_09350</name>
    <name evidence="2" type="ORF">TcasGA2_TC009350</name>
</gene>
<dbReference type="OrthoDB" id="6753606at2759"/>
<evidence type="ECO:0000256" key="1">
    <source>
        <dbReference type="SAM" id="SignalP"/>
    </source>
</evidence>
<feature type="chain" id="PRO_5003090099" description="Protein TsetseEP domain-containing protein" evidence="1">
    <location>
        <begin position="19"/>
        <end position="239"/>
    </location>
</feature>
<dbReference type="AlphaFoldDB" id="D6WRE1"/>
<protein>
    <recommendedName>
        <fullName evidence="4">Protein TsetseEP domain-containing protein</fullName>
    </recommendedName>
</protein>
<dbReference type="KEGG" id="tca:661850"/>